<evidence type="ECO:0000313" key="2">
    <source>
        <dbReference type="Proteomes" id="UP000027195"/>
    </source>
</evidence>
<protein>
    <submittedName>
        <fullName evidence="1">Uncharacterized protein</fullName>
    </submittedName>
</protein>
<dbReference type="EMBL" id="KL198055">
    <property type="protein sequence ID" value="KDQ11778.1"/>
    <property type="molecule type" value="Genomic_DNA"/>
</dbReference>
<keyword evidence="2" id="KW-1185">Reference proteome</keyword>
<dbReference type="InParanoid" id="A0A067M7N1"/>
<name>A0A067M7N1_BOTB1</name>
<sequence length="57" mass="6557">MTLYISPEWAYCAGEEIDEDHAHEALQRALLTEVIHMKNKKNNPLSLDGQRSLSIEF</sequence>
<proteinExistence type="predicted"/>
<accession>A0A067M7N1</accession>
<dbReference type="Proteomes" id="UP000027195">
    <property type="component" value="Unassembled WGS sequence"/>
</dbReference>
<evidence type="ECO:0000313" key="1">
    <source>
        <dbReference type="EMBL" id="KDQ11778.1"/>
    </source>
</evidence>
<dbReference type="AlphaFoldDB" id="A0A067M7N1"/>
<dbReference type="HOGENOM" id="CLU_2996241_0_0_1"/>
<reference evidence="2" key="1">
    <citation type="journal article" date="2014" name="Proc. Natl. Acad. Sci. U.S.A.">
        <title>Extensive sampling of basidiomycete genomes demonstrates inadequacy of the white-rot/brown-rot paradigm for wood decay fungi.</title>
        <authorList>
            <person name="Riley R."/>
            <person name="Salamov A.A."/>
            <person name="Brown D.W."/>
            <person name="Nagy L.G."/>
            <person name="Floudas D."/>
            <person name="Held B.W."/>
            <person name="Levasseur A."/>
            <person name="Lombard V."/>
            <person name="Morin E."/>
            <person name="Otillar R."/>
            <person name="Lindquist E.A."/>
            <person name="Sun H."/>
            <person name="LaButti K.M."/>
            <person name="Schmutz J."/>
            <person name="Jabbour D."/>
            <person name="Luo H."/>
            <person name="Baker S.E."/>
            <person name="Pisabarro A.G."/>
            <person name="Walton J.D."/>
            <person name="Blanchette R.A."/>
            <person name="Henrissat B."/>
            <person name="Martin F."/>
            <person name="Cullen D."/>
            <person name="Hibbett D.S."/>
            <person name="Grigoriev I.V."/>
        </authorList>
    </citation>
    <scope>NUCLEOTIDE SEQUENCE [LARGE SCALE GENOMIC DNA]</scope>
    <source>
        <strain evidence="2">FD-172 SS1</strain>
    </source>
</reference>
<dbReference type="OrthoDB" id="5569250at2759"/>
<gene>
    <name evidence="1" type="ORF">BOTBODRAFT_35026</name>
</gene>
<organism evidence="1 2">
    <name type="scientific">Botryobasidium botryosum (strain FD-172 SS1)</name>
    <dbReference type="NCBI Taxonomy" id="930990"/>
    <lineage>
        <taxon>Eukaryota</taxon>
        <taxon>Fungi</taxon>
        <taxon>Dikarya</taxon>
        <taxon>Basidiomycota</taxon>
        <taxon>Agaricomycotina</taxon>
        <taxon>Agaricomycetes</taxon>
        <taxon>Cantharellales</taxon>
        <taxon>Botryobasidiaceae</taxon>
        <taxon>Botryobasidium</taxon>
    </lineage>
</organism>